<dbReference type="OrthoDB" id="4290974at2"/>
<reference evidence="1 2" key="1">
    <citation type="submission" date="2019-07" db="EMBL/GenBank/DDBJ databases">
        <title>Whole genome shotgun sequence of Pseudonocardia asaccharolytica NBRC 16224.</title>
        <authorList>
            <person name="Hosoyama A."/>
            <person name="Uohara A."/>
            <person name="Ohji S."/>
            <person name="Ichikawa N."/>
        </authorList>
    </citation>
    <scope>NUCLEOTIDE SEQUENCE [LARGE SCALE GENOMIC DNA]</scope>
    <source>
        <strain evidence="1 2">NBRC 16224</strain>
    </source>
</reference>
<accession>A0A511CYP1</accession>
<organism evidence="1 2">
    <name type="scientific">Pseudonocardia asaccharolytica DSM 44247 = NBRC 16224</name>
    <dbReference type="NCBI Taxonomy" id="1123024"/>
    <lineage>
        <taxon>Bacteria</taxon>
        <taxon>Bacillati</taxon>
        <taxon>Actinomycetota</taxon>
        <taxon>Actinomycetes</taxon>
        <taxon>Pseudonocardiales</taxon>
        <taxon>Pseudonocardiaceae</taxon>
        <taxon>Pseudonocardia</taxon>
    </lineage>
</organism>
<comment type="caution">
    <text evidence="1">The sequence shown here is derived from an EMBL/GenBank/DDBJ whole genome shotgun (WGS) entry which is preliminary data.</text>
</comment>
<dbReference type="RefSeq" id="WP_051233119.1">
    <property type="nucleotide sequence ID" value="NZ_AUII01000013.1"/>
</dbReference>
<dbReference type="Pfam" id="PF19730">
    <property type="entry name" value="DUF6221"/>
    <property type="match status" value="1"/>
</dbReference>
<gene>
    <name evidence="1" type="ORF">PA7_15090</name>
</gene>
<sequence length="162" mass="18522">MSAEMIEFLRARLDEDERLVRAATPGPWRWTSPTGADFPQGDVSLVADQGQWRSCQYYCSWPAGSDEDRGTQGTPGHEHRETETVVDAWGYDAWGITVGDADAAHIVRWDPARVLREIEAKRQLIDWLEEEWAIPIAAMQSMLRALALPYADHPDYRPEWRP</sequence>
<keyword evidence="2" id="KW-1185">Reference proteome</keyword>
<dbReference type="EMBL" id="BJVI01000011">
    <property type="protein sequence ID" value="GEL17672.1"/>
    <property type="molecule type" value="Genomic_DNA"/>
</dbReference>
<proteinExistence type="predicted"/>
<evidence type="ECO:0000313" key="2">
    <source>
        <dbReference type="Proteomes" id="UP000321328"/>
    </source>
</evidence>
<protein>
    <submittedName>
        <fullName evidence="1">Uncharacterized protein</fullName>
    </submittedName>
</protein>
<name>A0A511CYP1_9PSEU</name>
<dbReference type="STRING" id="1123024.GCA_000423625_03003"/>
<evidence type="ECO:0000313" key="1">
    <source>
        <dbReference type="EMBL" id="GEL17672.1"/>
    </source>
</evidence>
<dbReference type="Proteomes" id="UP000321328">
    <property type="component" value="Unassembled WGS sequence"/>
</dbReference>
<dbReference type="InterPro" id="IPR046193">
    <property type="entry name" value="DUF6221"/>
</dbReference>
<dbReference type="AlphaFoldDB" id="A0A511CYP1"/>